<gene>
    <name evidence="1" type="ORF">EDB81DRAFT_773863</name>
</gene>
<comment type="caution">
    <text evidence="1">The sequence shown here is derived from an EMBL/GenBank/DDBJ whole genome shotgun (WGS) entry which is preliminary data.</text>
</comment>
<dbReference type="PANTHER" id="PTHR10039">
    <property type="entry name" value="AMELOGENIN"/>
    <property type="match status" value="1"/>
</dbReference>
<dbReference type="EMBL" id="JAGMUV010000001">
    <property type="protein sequence ID" value="KAH7176978.1"/>
    <property type="molecule type" value="Genomic_DNA"/>
</dbReference>
<name>A0A9P9FWT1_9HYPO</name>
<evidence type="ECO:0000313" key="1">
    <source>
        <dbReference type="EMBL" id="KAH7176978.1"/>
    </source>
</evidence>
<keyword evidence="2" id="KW-1185">Reference proteome</keyword>
<dbReference type="PANTHER" id="PTHR10039:SF16">
    <property type="entry name" value="GPI INOSITOL-DEACYLASE"/>
    <property type="match status" value="1"/>
</dbReference>
<accession>A0A9P9FWT1</accession>
<organism evidence="1 2">
    <name type="scientific">Dactylonectria macrodidyma</name>
    <dbReference type="NCBI Taxonomy" id="307937"/>
    <lineage>
        <taxon>Eukaryota</taxon>
        <taxon>Fungi</taxon>
        <taxon>Dikarya</taxon>
        <taxon>Ascomycota</taxon>
        <taxon>Pezizomycotina</taxon>
        <taxon>Sordariomycetes</taxon>
        <taxon>Hypocreomycetidae</taxon>
        <taxon>Hypocreales</taxon>
        <taxon>Nectriaceae</taxon>
        <taxon>Dactylonectria</taxon>
    </lineage>
</organism>
<reference evidence="1" key="1">
    <citation type="journal article" date="2021" name="Nat. Commun.">
        <title>Genetic determinants of endophytism in the Arabidopsis root mycobiome.</title>
        <authorList>
            <person name="Mesny F."/>
            <person name="Miyauchi S."/>
            <person name="Thiergart T."/>
            <person name="Pickel B."/>
            <person name="Atanasova L."/>
            <person name="Karlsson M."/>
            <person name="Huettel B."/>
            <person name="Barry K.W."/>
            <person name="Haridas S."/>
            <person name="Chen C."/>
            <person name="Bauer D."/>
            <person name="Andreopoulos W."/>
            <person name="Pangilinan J."/>
            <person name="LaButti K."/>
            <person name="Riley R."/>
            <person name="Lipzen A."/>
            <person name="Clum A."/>
            <person name="Drula E."/>
            <person name="Henrissat B."/>
            <person name="Kohler A."/>
            <person name="Grigoriev I.V."/>
            <person name="Martin F.M."/>
            <person name="Hacquard S."/>
        </authorList>
    </citation>
    <scope>NUCLEOTIDE SEQUENCE</scope>
    <source>
        <strain evidence="1">MPI-CAGE-AT-0147</strain>
    </source>
</reference>
<dbReference type="OrthoDB" id="194358at2759"/>
<proteinExistence type="predicted"/>
<dbReference type="Proteomes" id="UP000738349">
    <property type="component" value="Unassembled WGS sequence"/>
</dbReference>
<evidence type="ECO:0000313" key="2">
    <source>
        <dbReference type="Proteomes" id="UP000738349"/>
    </source>
</evidence>
<protein>
    <submittedName>
        <fullName evidence="1">Uncharacterized protein</fullName>
    </submittedName>
</protein>
<sequence length="211" mass="24518">MDLARLFARKLIGANKFRWVFCQLEHMCDLPTDKDRRIALKKLPPTLYEIYKRIVMRAQARSVQARKILQRTLKILAAASFNYAPSNMMSKIREDVSVPDDSDVLDDDAIVDEEEILKICGCLVRKTNSQKSLEFAHFTVQEFLRDVCPTHPQLSAYGISKENTNELLCYLCLRYLSLKNHEREPAATLSDFKRLVARNKSHPFYRYATRT</sequence>
<dbReference type="AlphaFoldDB" id="A0A9P9FWT1"/>